<dbReference type="EMBL" id="JACKTY010000024">
    <property type="protein sequence ID" value="MCV7226475.1"/>
    <property type="molecule type" value="Genomic_DNA"/>
</dbReference>
<dbReference type="SUPFAM" id="SSF56349">
    <property type="entry name" value="DNA breaking-rejoining enzymes"/>
    <property type="match status" value="1"/>
</dbReference>
<evidence type="ECO:0000313" key="3">
    <source>
        <dbReference type="EMBL" id="MCV7226475.1"/>
    </source>
</evidence>
<dbReference type="Gene3D" id="1.10.443.10">
    <property type="entry name" value="Intergrase catalytic core"/>
    <property type="match status" value="1"/>
</dbReference>
<dbReference type="InterPro" id="IPR013762">
    <property type="entry name" value="Integrase-like_cat_sf"/>
</dbReference>
<dbReference type="PROSITE" id="PS51898">
    <property type="entry name" value="TYR_RECOMBINASE"/>
    <property type="match status" value="1"/>
</dbReference>
<evidence type="ECO:0000256" key="1">
    <source>
        <dbReference type="ARBA" id="ARBA00023172"/>
    </source>
</evidence>
<organism evidence="3 4">
    <name type="scientific">Mycolicibacterium komossense</name>
    <dbReference type="NCBI Taxonomy" id="1779"/>
    <lineage>
        <taxon>Bacteria</taxon>
        <taxon>Bacillati</taxon>
        <taxon>Actinomycetota</taxon>
        <taxon>Actinomycetes</taxon>
        <taxon>Mycobacteriales</taxon>
        <taxon>Mycobacteriaceae</taxon>
        <taxon>Mycolicibacterium</taxon>
    </lineage>
</organism>
<name>A0ABT3CAK3_9MYCO</name>
<dbReference type="CDD" id="cd00397">
    <property type="entry name" value="DNA_BRE_C"/>
    <property type="match status" value="1"/>
</dbReference>
<gene>
    <name evidence="3" type="ORF">H7J73_10575</name>
</gene>
<reference evidence="3 4" key="1">
    <citation type="journal article" date="2022" name="BMC Genomics">
        <title>Comparative genome analysis of mycobacteria focusing on tRNA and non-coding RNA.</title>
        <authorList>
            <person name="Behra P.R.K."/>
            <person name="Pettersson B.M.F."/>
            <person name="Ramesh M."/>
            <person name="Das S."/>
            <person name="Dasgupta S."/>
            <person name="Kirsebom L.A."/>
        </authorList>
    </citation>
    <scope>NUCLEOTIDE SEQUENCE [LARGE SCALE GENOMIC DNA]</scope>
    <source>
        <strain evidence="3 4">DSM 44078</strain>
    </source>
</reference>
<dbReference type="InterPro" id="IPR011010">
    <property type="entry name" value="DNA_brk_join_enz"/>
</dbReference>
<protein>
    <submittedName>
        <fullName evidence="3">Site-specific integrase</fullName>
    </submittedName>
</protein>
<dbReference type="InterPro" id="IPR050090">
    <property type="entry name" value="Tyrosine_recombinase_XerCD"/>
</dbReference>
<evidence type="ECO:0000259" key="2">
    <source>
        <dbReference type="PROSITE" id="PS51898"/>
    </source>
</evidence>
<accession>A0ABT3CAK3</accession>
<proteinExistence type="predicted"/>
<dbReference type="Proteomes" id="UP001526201">
    <property type="component" value="Unassembled WGS sequence"/>
</dbReference>
<keyword evidence="1" id="KW-0233">DNA recombination</keyword>
<feature type="domain" description="Tyr recombinase" evidence="2">
    <location>
        <begin position="458"/>
        <end position="672"/>
    </location>
</feature>
<sequence>MNERRAERALRLRRDQPGSVRYTRPAVVPTFDIREPAHFPRGDLRRADVEQIRTVAKQVWPDPASRRRSRDRGLYKLAALLAEHPGDTWQQRWDASPLGSEQVAARVLGGGGAVGTEYTQGVQTLFALRIVRPTLAALRINQLTIYPQYVVPAENDDGLNGFAAAVSAAALSDHFKRWALFDVCAAMTIHGVSFAYVTPESFLHYAFETRETTPRTGLHVGKYVGHSAWQVLFAMGHFPPSAPPTLRNALRAPQLTIEEMVDRYEVADPRMRELFVAYLHRRYPDVDYSGLLAAAYAIVKLFWNGIIEINPAQGDLNVSQEVYQQWHRSVVVREDGEQRLDMSAVLSPVRAFYFDLQSWAVDEPAMWGHWVTTCPVPRSTMNQIGRAKRRVRERVHATVRTLQPLLPVLVDHVTADYERWATLLHRATAAADGEAFTIGGATFVRTFSREDNRRVRHGLPAKVRVFDEAGRRIDVNRSEDSAFWAWAIVETLRHSGLRIEELTELSQLSVRQYRRPNGEVIALLVVAPSKTDRERVIPMSAELFHVIASIIRRLTVGGKTVPMVTRFDTYDRVWSDPQPFLFQRHIGQHVEVMTTGGIAEKLRHLCQAIAENDPRFEGVHFRPHDFRRLFATELVNNGLPIHIGAALLGHLNLETTRGYVAVFNEDVIRHYQAHLQRRRKARPAEEYPNVTVDEWEEFQAHFDKRKVELGSCGRPYATPCIHEHACVRCPLLNVDPNMLHRLDEIEADLIARRQRADNEGWQGEIEGIELTLGFLRGKRGDVNGRIRRSHDLGIPTPAPRDHPG</sequence>
<comment type="caution">
    <text evidence="3">The sequence shown here is derived from an EMBL/GenBank/DDBJ whole genome shotgun (WGS) entry which is preliminary data.</text>
</comment>
<dbReference type="Pfam" id="PF00589">
    <property type="entry name" value="Phage_integrase"/>
    <property type="match status" value="1"/>
</dbReference>
<dbReference type="PANTHER" id="PTHR30349:SF64">
    <property type="entry name" value="PROPHAGE INTEGRASE INTD-RELATED"/>
    <property type="match status" value="1"/>
</dbReference>
<evidence type="ECO:0000313" key="4">
    <source>
        <dbReference type="Proteomes" id="UP001526201"/>
    </source>
</evidence>
<dbReference type="PANTHER" id="PTHR30349">
    <property type="entry name" value="PHAGE INTEGRASE-RELATED"/>
    <property type="match status" value="1"/>
</dbReference>
<dbReference type="InterPro" id="IPR002104">
    <property type="entry name" value="Integrase_catalytic"/>
</dbReference>
<dbReference type="RefSeq" id="WP_264067329.1">
    <property type="nucleotide sequence ID" value="NZ_JACKTY010000024.1"/>
</dbReference>
<keyword evidence="4" id="KW-1185">Reference proteome</keyword>